<name>A0A4T0FE27_9BASI</name>
<evidence type="ECO:0000256" key="1">
    <source>
        <dbReference type="SAM" id="MobiDB-lite"/>
    </source>
</evidence>
<feature type="region of interest" description="Disordered" evidence="1">
    <location>
        <begin position="55"/>
        <end position="84"/>
    </location>
</feature>
<dbReference type="EMBL" id="SPNW01000091">
    <property type="protein sequence ID" value="TIA86030.1"/>
    <property type="molecule type" value="Genomic_DNA"/>
</dbReference>
<sequence>MTQQFFDLTPSQRSKRYFVIIRSGHVDLIYALPEDGDPRERWDYFHYTFREHAHRSGDKRHAGEQNHLRKSVREGLSRSSHDSDSLLQSYTRDCKKLDKKFAFKTRQSLANALQACYDKYLPRARAQGKRLVFAWVGSDESAPVAPLRPPWAKEANVPKAIDNLGYELVEINGYKTATRCSICYGPLKPCWGTKKDRNNFRAECCDPETYEIIDGLRLCDSDFCRLTLPNDQPYRIMNLDKIILGNAMAIVQSLKRPQYLRYSTIES</sequence>
<dbReference type="Proteomes" id="UP000310189">
    <property type="component" value="Unassembled WGS sequence"/>
</dbReference>
<evidence type="ECO:0000313" key="3">
    <source>
        <dbReference type="Proteomes" id="UP000310189"/>
    </source>
</evidence>
<keyword evidence="3" id="KW-1185">Reference proteome</keyword>
<dbReference type="OrthoDB" id="3356042at2759"/>
<accession>A0A4T0FE27</accession>
<gene>
    <name evidence="2" type="ORF">E3P99_03814</name>
</gene>
<proteinExistence type="predicted"/>
<reference evidence="2 3" key="1">
    <citation type="submission" date="2019-03" db="EMBL/GenBank/DDBJ databases">
        <title>Sequencing 23 genomes of Wallemia ichthyophaga.</title>
        <authorList>
            <person name="Gostincar C."/>
        </authorList>
    </citation>
    <scope>NUCLEOTIDE SEQUENCE [LARGE SCALE GENOMIC DNA]</scope>
    <source>
        <strain evidence="2 3">EXF-5753</strain>
    </source>
</reference>
<evidence type="ECO:0000313" key="2">
    <source>
        <dbReference type="EMBL" id="TIA86030.1"/>
    </source>
</evidence>
<comment type="caution">
    <text evidence="2">The sequence shown here is derived from an EMBL/GenBank/DDBJ whole genome shotgun (WGS) entry which is preliminary data.</text>
</comment>
<dbReference type="AlphaFoldDB" id="A0A4T0FE27"/>
<organism evidence="2 3">
    <name type="scientific">Wallemia hederae</name>
    <dbReference type="NCBI Taxonomy" id="1540922"/>
    <lineage>
        <taxon>Eukaryota</taxon>
        <taxon>Fungi</taxon>
        <taxon>Dikarya</taxon>
        <taxon>Basidiomycota</taxon>
        <taxon>Wallemiomycotina</taxon>
        <taxon>Wallemiomycetes</taxon>
        <taxon>Wallemiales</taxon>
        <taxon>Wallemiaceae</taxon>
        <taxon>Wallemia</taxon>
    </lineage>
</organism>
<protein>
    <submittedName>
        <fullName evidence="2">Uncharacterized protein</fullName>
    </submittedName>
</protein>